<accession>A0ABQ3AF00</accession>
<proteinExistence type="predicted"/>
<sequence length="142" mass="15805">MQHRVNALPDALIRGELACRPDHLPEREAGSKCGHVCTLGPGTDNHAWREFRPVPGDRAERMVPPVARAARGARALVLPQQPRPLSRRRRAADSGQGPPVRALTQGRRVDEVFRLPRPVGLAVRMPMDRRALLHEGPGHLRR</sequence>
<organism evidence="2 3">
    <name type="scientific">Streptomyces djakartensis</name>
    <dbReference type="NCBI Taxonomy" id="68193"/>
    <lineage>
        <taxon>Bacteria</taxon>
        <taxon>Bacillati</taxon>
        <taxon>Actinomycetota</taxon>
        <taxon>Actinomycetes</taxon>
        <taxon>Kitasatosporales</taxon>
        <taxon>Streptomycetaceae</taxon>
        <taxon>Streptomyces</taxon>
    </lineage>
</organism>
<evidence type="ECO:0000313" key="2">
    <source>
        <dbReference type="EMBL" id="GGY44765.1"/>
    </source>
</evidence>
<reference evidence="3" key="1">
    <citation type="journal article" date="2019" name="Int. J. Syst. Evol. Microbiol.">
        <title>The Global Catalogue of Microorganisms (GCM) 10K type strain sequencing project: providing services to taxonomists for standard genome sequencing and annotation.</title>
        <authorList>
            <consortium name="The Broad Institute Genomics Platform"/>
            <consortium name="The Broad Institute Genome Sequencing Center for Infectious Disease"/>
            <person name="Wu L."/>
            <person name="Ma J."/>
        </authorList>
    </citation>
    <scope>NUCLEOTIDE SEQUENCE [LARGE SCALE GENOMIC DNA]</scope>
    <source>
        <strain evidence="3">JCM 4957</strain>
    </source>
</reference>
<evidence type="ECO:0000256" key="1">
    <source>
        <dbReference type="SAM" id="MobiDB-lite"/>
    </source>
</evidence>
<name>A0ABQ3AF00_9ACTN</name>
<feature type="region of interest" description="Disordered" evidence="1">
    <location>
        <begin position="79"/>
        <end position="105"/>
    </location>
</feature>
<protein>
    <submittedName>
        <fullName evidence="2">Uncharacterized protein</fullName>
    </submittedName>
</protein>
<keyword evidence="3" id="KW-1185">Reference proteome</keyword>
<evidence type="ECO:0000313" key="3">
    <source>
        <dbReference type="Proteomes" id="UP000653308"/>
    </source>
</evidence>
<comment type="caution">
    <text evidence="2">The sequence shown here is derived from an EMBL/GenBank/DDBJ whole genome shotgun (WGS) entry which is preliminary data.</text>
</comment>
<gene>
    <name evidence="2" type="ORF">GCM10010384_59400</name>
</gene>
<dbReference type="EMBL" id="BMWE01000023">
    <property type="protein sequence ID" value="GGY44765.1"/>
    <property type="molecule type" value="Genomic_DNA"/>
</dbReference>
<dbReference type="Proteomes" id="UP000653308">
    <property type="component" value="Unassembled WGS sequence"/>
</dbReference>